<dbReference type="AlphaFoldDB" id="A0A0E0R7T9"/>
<evidence type="ECO:0000313" key="5">
    <source>
        <dbReference type="EnsemblPlants" id="ORUFI11G12600.1"/>
    </source>
</evidence>
<proteinExistence type="predicted"/>
<comment type="subcellular location">
    <subcellularLocation>
        <location evidence="1">Membrane</location>
        <topology evidence="1">Multi-pass membrane protein</topology>
    </subcellularLocation>
</comment>
<evidence type="ECO:0000256" key="2">
    <source>
        <dbReference type="ARBA" id="ARBA00022692"/>
    </source>
</evidence>
<feature type="region of interest" description="Disordered" evidence="4">
    <location>
        <begin position="1"/>
        <end position="20"/>
    </location>
</feature>
<sequence length="68" mass="6812">MAEAKQQQQQPQAATAAAASGVWKTVKPFANGGASGMLATCVIQPIDMVKVRTPPHGLGLPASAGGLV</sequence>
<organism evidence="5 6">
    <name type="scientific">Oryza rufipogon</name>
    <name type="common">Brownbeard rice</name>
    <name type="synonym">Asian wild rice</name>
    <dbReference type="NCBI Taxonomy" id="4529"/>
    <lineage>
        <taxon>Eukaryota</taxon>
        <taxon>Viridiplantae</taxon>
        <taxon>Streptophyta</taxon>
        <taxon>Embryophyta</taxon>
        <taxon>Tracheophyta</taxon>
        <taxon>Spermatophyta</taxon>
        <taxon>Magnoliopsida</taxon>
        <taxon>Liliopsida</taxon>
        <taxon>Poales</taxon>
        <taxon>Poaceae</taxon>
        <taxon>BOP clade</taxon>
        <taxon>Oryzoideae</taxon>
        <taxon>Oryzeae</taxon>
        <taxon>Oryzinae</taxon>
        <taxon>Oryza</taxon>
    </lineage>
</organism>
<evidence type="ECO:0000313" key="6">
    <source>
        <dbReference type="Proteomes" id="UP000008022"/>
    </source>
</evidence>
<evidence type="ECO:0008006" key="7">
    <source>
        <dbReference type="Google" id="ProtNLM"/>
    </source>
</evidence>
<dbReference type="InterPro" id="IPR018108">
    <property type="entry name" value="MCP_transmembrane"/>
</dbReference>
<dbReference type="OMA" id="KVRTPPH"/>
<dbReference type="Proteomes" id="UP000008022">
    <property type="component" value="Unassembled WGS sequence"/>
</dbReference>
<dbReference type="Gramene" id="ORUFI11G12600.1">
    <property type="protein sequence ID" value="ORUFI11G12600.1"/>
    <property type="gene ID" value="ORUFI11G12600"/>
</dbReference>
<feature type="compositionally biased region" description="Low complexity" evidence="4">
    <location>
        <begin position="1"/>
        <end position="19"/>
    </location>
</feature>
<dbReference type="eggNOG" id="KOG0759">
    <property type="taxonomic scope" value="Eukaryota"/>
</dbReference>
<keyword evidence="3" id="KW-0472">Membrane</keyword>
<evidence type="ECO:0000256" key="3">
    <source>
        <dbReference type="ARBA" id="ARBA00023136"/>
    </source>
</evidence>
<protein>
    <recommendedName>
        <fullName evidence="7">Mitochondrial carrier protein</fullName>
    </recommendedName>
</protein>
<dbReference type="SUPFAM" id="SSF103506">
    <property type="entry name" value="Mitochondrial carrier"/>
    <property type="match status" value="1"/>
</dbReference>
<dbReference type="EnsemblPlants" id="ORUFI11G12600.1">
    <property type="protein sequence ID" value="ORUFI11G12600.1"/>
    <property type="gene ID" value="ORUFI11G12600"/>
</dbReference>
<evidence type="ECO:0000256" key="4">
    <source>
        <dbReference type="SAM" id="MobiDB-lite"/>
    </source>
</evidence>
<keyword evidence="2" id="KW-0812">Transmembrane</keyword>
<dbReference type="STRING" id="4529.A0A0E0R7T9"/>
<reference evidence="5" key="2">
    <citation type="submission" date="2015-06" db="UniProtKB">
        <authorList>
            <consortium name="EnsemblPlants"/>
        </authorList>
    </citation>
    <scope>IDENTIFICATION</scope>
</reference>
<dbReference type="HOGENOM" id="CLU_2816153_0_0_1"/>
<name>A0A0E0R7T9_ORYRU</name>
<dbReference type="InterPro" id="IPR023395">
    <property type="entry name" value="MCP_dom_sf"/>
</dbReference>
<keyword evidence="6" id="KW-1185">Reference proteome</keyword>
<reference evidence="6" key="1">
    <citation type="submission" date="2013-06" db="EMBL/GenBank/DDBJ databases">
        <authorList>
            <person name="Zhao Q."/>
        </authorList>
    </citation>
    <scope>NUCLEOTIDE SEQUENCE</scope>
    <source>
        <strain evidence="6">cv. W1943</strain>
    </source>
</reference>
<dbReference type="Pfam" id="PF00153">
    <property type="entry name" value="Mito_carr"/>
    <property type="match status" value="1"/>
</dbReference>
<accession>A0A0E0R7T9</accession>
<evidence type="ECO:0000256" key="1">
    <source>
        <dbReference type="ARBA" id="ARBA00004141"/>
    </source>
</evidence>
<dbReference type="GO" id="GO:0016020">
    <property type="term" value="C:membrane"/>
    <property type="evidence" value="ECO:0007669"/>
    <property type="project" value="UniProtKB-SubCell"/>
</dbReference>